<evidence type="ECO:0000259" key="2">
    <source>
        <dbReference type="Pfam" id="PF13193"/>
    </source>
</evidence>
<dbReference type="GO" id="GO:0016877">
    <property type="term" value="F:ligase activity, forming carbon-sulfur bonds"/>
    <property type="evidence" value="ECO:0007669"/>
    <property type="project" value="UniProtKB-ARBA"/>
</dbReference>
<proteinExistence type="predicted"/>
<evidence type="ECO:0000313" key="4">
    <source>
        <dbReference type="Proteomes" id="UP000563898"/>
    </source>
</evidence>
<dbReference type="Gene3D" id="3.30.300.30">
    <property type="match status" value="1"/>
</dbReference>
<dbReference type="PANTHER" id="PTHR43767:SF7">
    <property type="entry name" value="MEDIUM_LONG-CHAIN-FATTY-ACID--COA LIGASE FADD8"/>
    <property type="match status" value="1"/>
</dbReference>
<dbReference type="InterPro" id="IPR000873">
    <property type="entry name" value="AMP-dep_synth/lig_dom"/>
</dbReference>
<dbReference type="InterPro" id="IPR050237">
    <property type="entry name" value="ATP-dep_AMP-bd_enzyme"/>
</dbReference>
<dbReference type="PROSITE" id="PS00455">
    <property type="entry name" value="AMP_BINDING"/>
    <property type="match status" value="1"/>
</dbReference>
<dbReference type="InterPro" id="IPR042099">
    <property type="entry name" value="ANL_N_sf"/>
</dbReference>
<dbReference type="Pfam" id="PF00501">
    <property type="entry name" value="AMP-binding"/>
    <property type="match status" value="1"/>
</dbReference>
<dbReference type="AlphaFoldDB" id="A0A846WU74"/>
<dbReference type="InterPro" id="IPR025110">
    <property type="entry name" value="AMP-bd_C"/>
</dbReference>
<evidence type="ECO:0000313" key="3">
    <source>
        <dbReference type="EMBL" id="NKY05184.1"/>
    </source>
</evidence>
<feature type="domain" description="AMP-dependent synthetase/ligase" evidence="1">
    <location>
        <begin position="10"/>
        <end position="381"/>
    </location>
</feature>
<dbReference type="RefSeq" id="WP_006370742.1">
    <property type="nucleotide sequence ID" value="NZ_JAAXPC010000030.1"/>
</dbReference>
<gene>
    <name evidence="3" type="ORF">HGA05_26875</name>
</gene>
<dbReference type="EMBL" id="JAAXPC010000030">
    <property type="protein sequence ID" value="NKY05184.1"/>
    <property type="molecule type" value="Genomic_DNA"/>
</dbReference>
<dbReference type="PANTHER" id="PTHR43767">
    <property type="entry name" value="LONG-CHAIN-FATTY-ACID--COA LIGASE"/>
    <property type="match status" value="1"/>
</dbReference>
<dbReference type="InterPro" id="IPR045851">
    <property type="entry name" value="AMP-bd_C_sf"/>
</dbReference>
<organism evidence="3 4">
    <name type="scientific">Gordonia polyisoprenivorans</name>
    <dbReference type="NCBI Taxonomy" id="84595"/>
    <lineage>
        <taxon>Bacteria</taxon>
        <taxon>Bacillati</taxon>
        <taxon>Actinomycetota</taxon>
        <taxon>Actinomycetes</taxon>
        <taxon>Mycobacteriales</taxon>
        <taxon>Gordoniaceae</taxon>
        <taxon>Gordonia</taxon>
    </lineage>
</organism>
<protein>
    <submittedName>
        <fullName evidence="3">Long-chain fatty acid--CoA ligase</fullName>
    </submittedName>
</protein>
<name>A0A846WU74_9ACTN</name>
<comment type="caution">
    <text evidence="3">The sequence shown here is derived from an EMBL/GenBank/DDBJ whole genome shotgun (WGS) entry which is preliminary data.</text>
</comment>
<sequence>MWGTLPDVLDRACTYYRESTAIIDGDRALTYAQMRDLRDRIAQALVSLGVQKGERVGLLLSNCLEFIPAQHGIWAAGGVLVQMPTRNAAAGFRANLLGTDATTLVYESGFDDAVSEIRADLPKLQNVIRISRDGSAAPAGVGEAHDFAALVDAQRAVRPDVGLTVDDEAYVLFTSGSTGEPKGVVNSHFTWSHYSITAGRDIGDIGPGEVFAHGAPLTHFTQIFVMPTFLRGGTNVMLPGLDVDRLLTEIEDKKVTATAVVPTIIYLLLDHPGRGSHDLSSLRTMIYAGAPIAPERLKQALDVFGSIFVQTYAGTEPGYVSCLRKEDHRVDGEAAIARLASAGRPLFTVDVEVRDPDGRALATGQVGEIASRQLGQMLGYLDPSRNSEALHNGWVMTGDIGRLDDDGFLYLVDRKKDMVVSGGFNVFPRQVEDVLATHPDVAQVAVFGIPDPKWGEAVHAVIVSKSGDDIAESELKDLVKTQLGGVHAPKSYDFVAALPVNPAGKIDKKSLRNPFWHDRDRRIG</sequence>
<accession>A0A846WU74</accession>
<keyword evidence="3" id="KW-0436">Ligase</keyword>
<dbReference type="Pfam" id="PF13193">
    <property type="entry name" value="AMP-binding_C"/>
    <property type="match status" value="1"/>
</dbReference>
<dbReference type="Gene3D" id="3.40.50.12780">
    <property type="entry name" value="N-terminal domain of ligase-like"/>
    <property type="match status" value="1"/>
</dbReference>
<evidence type="ECO:0000259" key="1">
    <source>
        <dbReference type="Pfam" id="PF00501"/>
    </source>
</evidence>
<dbReference type="SUPFAM" id="SSF56801">
    <property type="entry name" value="Acetyl-CoA synthetase-like"/>
    <property type="match status" value="1"/>
</dbReference>
<dbReference type="InterPro" id="IPR020845">
    <property type="entry name" value="AMP-binding_CS"/>
</dbReference>
<reference evidence="3 4" key="1">
    <citation type="submission" date="2020-04" db="EMBL/GenBank/DDBJ databases">
        <title>MicrobeNet Type strains.</title>
        <authorList>
            <person name="Nicholson A.C."/>
        </authorList>
    </citation>
    <scope>NUCLEOTIDE SEQUENCE [LARGE SCALE GENOMIC DNA]</scope>
    <source>
        <strain evidence="3 4">ATCC BAA-14</strain>
    </source>
</reference>
<feature type="domain" description="AMP-binding enzyme C-terminal" evidence="2">
    <location>
        <begin position="430"/>
        <end position="505"/>
    </location>
</feature>
<dbReference type="Proteomes" id="UP000563898">
    <property type="component" value="Unassembled WGS sequence"/>
</dbReference>